<dbReference type="NCBIfam" id="TIGR02985">
    <property type="entry name" value="Sig70_bacteroi1"/>
    <property type="match status" value="1"/>
</dbReference>
<dbReference type="Pfam" id="PF08281">
    <property type="entry name" value="Sigma70_r4_2"/>
    <property type="match status" value="1"/>
</dbReference>
<dbReference type="InterPro" id="IPR007627">
    <property type="entry name" value="RNA_pol_sigma70_r2"/>
</dbReference>
<dbReference type="Gene3D" id="1.10.1740.10">
    <property type="match status" value="1"/>
</dbReference>
<feature type="domain" description="RNA polymerase sigma-70 region 2" evidence="5">
    <location>
        <begin position="31"/>
        <end position="95"/>
    </location>
</feature>
<comment type="similarity">
    <text evidence="1">Belongs to the sigma-70 factor family. ECF subfamily.</text>
</comment>
<dbReference type="NCBIfam" id="TIGR02937">
    <property type="entry name" value="sigma70-ECF"/>
    <property type="match status" value="1"/>
</dbReference>
<comment type="caution">
    <text evidence="7">The sequence shown here is derived from an EMBL/GenBank/DDBJ whole genome shotgun (WGS) entry which is preliminary data.</text>
</comment>
<dbReference type="InterPro" id="IPR013325">
    <property type="entry name" value="RNA_pol_sigma_r2"/>
</dbReference>
<sequence length="198" mass="22989">MVNPIKPDNSVSEQVLILLKEGDKFAFESIYNKYVGLLFSFINGKIRVKEISEEIIQEIFVSLWANRESLHIHTSIEAYLFGAAKNQVLNYIRKEYVRREYAAEFTRFANEQYDNSVIEQANLNDLQFTIQQKVAELPDQCQLAFRLSRMEHTPISQIAEKMNISTRTVENYISQALRHLRTNLGELLTIGVALFLLR</sequence>
<evidence type="ECO:0000256" key="2">
    <source>
        <dbReference type="ARBA" id="ARBA00023015"/>
    </source>
</evidence>
<evidence type="ECO:0000259" key="5">
    <source>
        <dbReference type="Pfam" id="PF04542"/>
    </source>
</evidence>
<gene>
    <name evidence="7" type="ORF">KK060_12370</name>
</gene>
<organism evidence="7 8">
    <name type="scientific">Chryseosolibacter indicus</name>
    <dbReference type="NCBI Taxonomy" id="2782351"/>
    <lineage>
        <taxon>Bacteria</taxon>
        <taxon>Pseudomonadati</taxon>
        <taxon>Bacteroidota</taxon>
        <taxon>Cytophagia</taxon>
        <taxon>Cytophagales</taxon>
        <taxon>Chryseotaleaceae</taxon>
        <taxon>Chryseosolibacter</taxon>
    </lineage>
</organism>
<reference evidence="7 8" key="1">
    <citation type="submission" date="2021-05" db="EMBL/GenBank/DDBJ databases">
        <title>A Polyphasic approach of four new species of the genus Ohtaekwangia: Ohtaekwangia histidinii sp. nov., Ohtaekwangia cretensis sp. nov., Ohtaekwangia indiensis sp. nov., Ohtaekwangia reichenbachii sp. nov. from diverse environment.</title>
        <authorList>
            <person name="Octaviana S."/>
        </authorList>
    </citation>
    <scope>NUCLEOTIDE SEQUENCE [LARGE SCALE GENOMIC DNA]</scope>
    <source>
        <strain evidence="7 8">PWU20</strain>
    </source>
</reference>
<dbReference type="SUPFAM" id="SSF88659">
    <property type="entry name" value="Sigma3 and sigma4 domains of RNA polymerase sigma factors"/>
    <property type="match status" value="1"/>
</dbReference>
<dbReference type="InterPro" id="IPR039425">
    <property type="entry name" value="RNA_pol_sigma-70-like"/>
</dbReference>
<dbReference type="RefSeq" id="WP_254154043.1">
    <property type="nucleotide sequence ID" value="NZ_JAHESD010000025.1"/>
</dbReference>
<dbReference type="Proteomes" id="UP000772618">
    <property type="component" value="Unassembled WGS sequence"/>
</dbReference>
<keyword evidence="4" id="KW-0804">Transcription</keyword>
<dbReference type="SUPFAM" id="SSF88946">
    <property type="entry name" value="Sigma2 domain of RNA polymerase sigma factors"/>
    <property type="match status" value="1"/>
</dbReference>
<dbReference type="Pfam" id="PF04542">
    <property type="entry name" value="Sigma70_r2"/>
    <property type="match status" value="1"/>
</dbReference>
<evidence type="ECO:0000256" key="4">
    <source>
        <dbReference type="ARBA" id="ARBA00023163"/>
    </source>
</evidence>
<dbReference type="InterPro" id="IPR013324">
    <property type="entry name" value="RNA_pol_sigma_r3/r4-like"/>
</dbReference>
<dbReference type="EMBL" id="JAHESD010000025">
    <property type="protein sequence ID" value="MBT1704079.1"/>
    <property type="molecule type" value="Genomic_DNA"/>
</dbReference>
<protein>
    <submittedName>
        <fullName evidence="7">RNA polymerase sigma-70 factor</fullName>
    </submittedName>
</protein>
<name>A0ABS5VRK4_9BACT</name>
<evidence type="ECO:0000259" key="6">
    <source>
        <dbReference type="Pfam" id="PF08281"/>
    </source>
</evidence>
<evidence type="ECO:0000313" key="7">
    <source>
        <dbReference type="EMBL" id="MBT1704079.1"/>
    </source>
</evidence>
<dbReference type="InterPro" id="IPR014284">
    <property type="entry name" value="RNA_pol_sigma-70_dom"/>
</dbReference>
<evidence type="ECO:0000256" key="1">
    <source>
        <dbReference type="ARBA" id="ARBA00010641"/>
    </source>
</evidence>
<keyword evidence="2" id="KW-0805">Transcription regulation</keyword>
<keyword evidence="3" id="KW-0731">Sigma factor</keyword>
<dbReference type="InterPro" id="IPR036388">
    <property type="entry name" value="WH-like_DNA-bd_sf"/>
</dbReference>
<dbReference type="InterPro" id="IPR014327">
    <property type="entry name" value="RNA_pol_sigma70_bacteroid"/>
</dbReference>
<evidence type="ECO:0000313" key="8">
    <source>
        <dbReference type="Proteomes" id="UP000772618"/>
    </source>
</evidence>
<accession>A0ABS5VRK4</accession>
<dbReference type="PANTHER" id="PTHR43133">
    <property type="entry name" value="RNA POLYMERASE ECF-TYPE SIGMA FACTO"/>
    <property type="match status" value="1"/>
</dbReference>
<dbReference type="InterPro" id="IPR013249">
    <property type="entry name" value="RNA_pol_sigma70_r4_t2"/>
</dbReference>
<keyword evidence="8" id="KW-1185">Reference proteome</keyword>
<dbReference type="Gene3D" id="1.10.10.10">
    <property type="entry name" value="Winged helix-like DNA-binding domain superfamily/Winged helix DNA-binding domain"/>
    <property type="match status" value="1"/>
</dbReference>
<evidence type="ECO:0000256" key="3">
    <source>
        <dbReference type="ARBA" id="ARBA00023082"/>
    </source>
</evidence>
<feature type="domain" description="RNA polymerase sigma factor 70 region 4 type 2" evidence="6">
    <location>
        <begin position="130"/>
        <end position="180"/>
    </location>
</feature>
<dbReference type="PANTHER" id="PTHR43133:SF46">
    <property type="entry name" value="RNA POLYMERASE SIGMA-70 FACTOR ECF SUBFAMILY"/>
    <property type="match status" value="1"/>
</dbReference>
<proteinExistence type="inferred from homology"/>